<gene>
    <name evidence="1" type="ORF">S06H3_44441</name>
</gene>
<protein>
    <submittedName>
        <fullName evidence="1">Uncharacterized protein</fullName>
    </submittedName>
</protein>
<organism evidence="1">
    <name type="scientific">marine sediment metagenome</name>
    <dbReference type="NCBI Taxonomy" id="412755"/>
    <lineage>
        <taxon>unclassified sequences</taxon>
        <taxon>metagenomes</taxon>
        <taxon>ecological metagenomes</taxon>
    </lineage>
</organism>
<dbReference type="EMBL" id="BARV01027636">
    <property type="protein sequence ID" value="GAI39565.1"/>
    <property type="molecule type" value="Genomic_DNA"/>
</dbReference>
<evidence type="ECO:0000313" key="1">
    <source>
        <dbReference type="EMBL" id="GAI39565.1"/>
    </source>
</evidence>
<comment type="caution">
    <text evidence="1">The sequence shown here is derived from an EMBL/GenBank/DDBJ whole genome shotgun (WGS) entry which is preliminary data.</text>
</comment>
<reference evidence="1" key="1">
    <citation type="journal article" date="2014" name="Front. Microbiol.">
        <title>High frequency of phylogenetically diverse reductive dehalogenase-homologous genes in deep subseafloor sedimentary metagenomes.</title>
        <authorList>
            <person name="Kawai M."/>
            <person name="Futagami T."/>
            <person name="Toyoda A."/>
            <person name="Takaki Y."/>
            <person name="Nishi S."/>
            <person name="Hori S."/>
            <person name="Arai W."/>
            <person name="Tsubouchi T."/>
            <person name="Morono Y."/>
            <person name="Uchiyama I."/>
            <person name="Ito T."/>
            <person name="Fujiyama A."/>
            <person name="Inagaki F."/>
            <person name="Takami H."/>
        </authorList>
    </citation>
    <scope>NUCLEOTIDE SEQUENCE</scope>
    <source>
        <strain evidence="1">Expedition CK06-06</strain>
    </source>
</reference>
<dbReference type="AlphaFoldDB" id="X1PKJ5"/>
<name>X1PKJ5_9ZZZZ</name>
<accession>X1PKJ5</accession>
<proteinExistence type="predicted"/>
<sequence>MIKKTALFFLCIFLFLSIHGCKKELPTGPDIERIHFNSLHYDPTKILPSIEYFTANPESINRGESSTLSWNVTNATTVTINQGIGIVSAKGTTEVSPEETTTYTLTAKNNDGQKSQSCTIEVIT</sequence>